<feature type="transmembrane region" description="Helical" evidence="11">
    <location>
        <begin position="847"/>
        <end position="869"/>
    </location>
</feature>
<dbReference type="InterPro" id="IPR045687">
    <property type="entry name" value="PIGG/GPI7_C"/>
</dbReference>
<comment type="caution">
    <text evidence="13">The sequence shown here is derived from an EMBL/GenBank/DDBJ whole genome shotgun (WGS) entry which is preliminary data.</text>
</comment>
<evidence type="ECO:0000313" key="13">
    <source>
        <dbReference type="EMBL" id="KAJ8306290.1"/>
    </source>
</evidence>
<evidence type="ECO:0000256" key="4">
    <source>
        <dbReference type="ARBA" id="ARBA00022502"/>
    </source>
</evidence>
<evidence type="ECO:0000256" key="7">
    <source>
        <dbReference type="ARBA" id="ARBA00022824"/>
    </source>
</evidence>
<feature type="transmembrane region" description="Helical" evidence="11">
    <location>
        <begin position="683"/>
        <end position="702"/>
    </location>
</feature>
<dbReference type="Gene3D" id="3.40.720.10">
    <property type="entry name" value="Alkaline Phosphatase, subunit A"/>
    <property type="match status" value="1"/>
</dbReference>
<keyword evidence="9 11" id="KW-0472">Membrane</keyword>
<feature type="transmembrane region" description="Helical" evidence="11">
    <location>
        <begin position="728"/>
        <end position="747"/>
    </location>
</feature>
<proteinExistence type="inferred from homology"/>
<comment type="pathway">
    <text evidence="2">Glycolipid biosynthesis; glycosylphosphatidylinositol-anchor biosynthesis.</text>
</comment>
<dbReference type="Pfam" id="PF01663">
    <property type="entry name" value="Phosphodiest"/>
    <property type="match status" value="1"/>
</dbReference>
<dbReference type="SUPFAM" id="SSF53649">
    <property type="entry name" value="Alkaline phosphatase-like"/>
    <property type="match status" value="1"/>
</dbReference>
<feature type="non-terminal residue" evidence="13">
    <location>
        <position position="899"/>
    </location>
</feature>
<evidence type="ECO:0000256" key="10">
    <source>
        <dbReference type="ARBA" id="ARBA00023180"/>
    </source>
</evidence>
<feature type="transmembrane region" description="Helical" evidence="11">
    <location>
        <begin position="514"/>
        <end position="537"/>
    </location>
</feature>
<dbReference type="Pfam" id="PF19316">
    <property type="entry name" value="PIGO_PIGG"/>
    <property type="match status" value="1"/>
</dbReference>
<keyword evidence="7" id="KW-0256">Endoplasmic reticulum</keyword>
<reference evidence="13 14" key="1">
    <citation type="submission" date="2022-12" db="EMBL/GenBank/DDBJ databases">
        <title>Chromosome-level genome of Tegillarca granosa.</title>
        <authorList>
            <person name="Kim J."/>
        </authorList>
    </citation>
    <scope>NUCLEOTIDE SEQUENCE [LARGE SCALE GENOMIC DNA]</scope>
    <source>
        <strain evidence="13">Teg-2019</strain>
        <tissue evidence="13">Adductor muscle</tissue>
    </source>
</reference>
<name>A0ABQ9EM94_TEGGR</name>
<dbReference type="PANTHER" id="PTHR23072:SF0">
    <property type="entry name" value="GPI ETHANOLAMINE PHOSPHATE TRANSFERASE 2"/>
    <property type="match status" value="1"/>
</dbReference>
<evidence type="ECO:0000256" key="3">
    <source>
        <dbReference type="ARBA" id="ARBA00005315"/>
    </source>
</evidence>
<dbReference type="InterPro" id="IPR017850">
    <property type="entry name" value="Alkaline_phosphatase_core_sf"/>
</dbReference>
<keyword evidence="4" id="KW-0337">GPI-anchor biosynthesis</keyword>
<dbReference type="InterPro" id="IPR002591">
    <property type="entry name" value="Phosphodiest/P_Trfase"/>
</dbReference>
<dbReference type="EMBL" id="JARBDR010000813">
    <property type="protein sequence ID" value="KAJ8306290.1"/>
    <property type="molecule type" value="Genomic_DNA"/>
</dbReference>
<keyword evidence="10" id="KW-0325">Glycoprotein</keyword>
<organism evidence="13 14">
    <name type="scientific">Tegillarca granosa</name>
    <name type="common">Malaysian cockle</name>
    <name type="synonym">Anadara granosa</name>
    <dbReference type="NCBI Taxonomy" id="220873"/>
    <lineage>
        <taxon>Eukaryota</taxon>
        <taxon>Metazoa</taxon>
        <taxon>Spiralia</taxon>
        <taxon>Lophotrochozoa</taxon>
        <taxon>Mollusca</taxon>
        <taxon>Bivalvia</taxon>
        <taxon>Autobranchia</taxon>
        <taxon>Pteriomorphia</taxon>
        <taxon>Arcoida</taxon>
        <taxon>Arcoidea</taxon>
        <taxon>Arcidae</taxon>
        <taxon>Tegillarca</taxon>
    </lineage>
</organism>
<gene>
    <name evidence="13" type="ORF">KUTeg_016835</name>
</gene>
<evidence type="ECO:0000313" key="14">
    <source>
        <dbReference type="Proteomes" id="UP001217089"/>
    </source>
</evidence>
<dbReference type="CDD" id="cd16024">
    <property type="entry name" value="GPI_EPT_2"/>
    <property type="match status" value="1"/>
</dbReference>
<evidence type="ECO:0000256" key="8">
    <source>
        <dbReference type="ARBA" id="ARBA00022989"/>
    </source>
</evidence>
<accession>A0ABQ9EM94</accession>
<feature type="domain" description="GPI ethanolamine phosphate transferase 2 C-terminal" evidence="12">
    <location>
        <begin position="725"/>
        <end position="873"/>
    </location>
</feature>
<evidence type="ECO:0000256" key="6">
    <source>
        <dbReference type="ARBA" id="ARBA00022692"/>
    </source>
</evidence>
<dbReference type="InterPro" id="IPR039527">
    <property type="entry name" value="PIGG/GPI7"/>
</dbReference>
<feature type="transmembrane region" description="Helical" evidence="11">
    <location>
        <begin position="580"/>
        <end position="599"/>
    </location>
</feature>
<feature type="transmembrane region" description="Helical" evidence="11">
    <location>
        <begin position="26"/>
        <end position="44"/>
    </location>
</feature>
<keyword evidence="8 11" id="KW-1133">Transmembrane helix</keyword>
<evidence type="ECO:0000256" key="1">
    <source>
        <dbReference type="ARBA" id="ARBA00004477"/>
    </source>
</evidence>
<keyword evidence="14" id="KW-1185">Reference proteome</keyword>
<evidence type="ECO:0000256" key="11">
    <source>
        <dbReference type="SAM" id="Phobius"/>
    </source>
</evidence>
<keyword evidence="6 11" id="KW-0812">Transmembrane</keyword>
<feature type="transmembrane region" description="Helical" evidence="11">
    <location>
        <begin position="473"/>
        <end position="494"/>
    </location>
</feature>
<evidence type="ECO:0000256" key="5">
    <source>
        <dbReference type="ARBA" id="ARBA00022679"/>
    </source>
</evidence>
<feature type="transmembrane region" description="Helical" evidence="11">
    <location>
        <begin position="549"/>
        <end position="568"/>
    </location>
</feature>
<sequence length="899" mass="102444">MSAFIHCKKSTMKHVKDNKRNRHFNIFQFFSVLFIFAVFLNSYFPSKNAVSGYSNKTSFQEVLKSSVDQQTNVGDLKPLYSHLVFILIDALRVDFVTDRDSSMSFVSRALEQNQALAFIAKANPPTVTLPRIKALTTGGIPGFVDVVLNFGSSSLQEDNLVTQMKRNGKRIVFYGDDTWLQLFPEHFDRSDGTTSFFVTDYTEVDDNVTRHLENELKEANFDALILHYLGLDHIGHLAGPKSPLVKPKLQEMDKIVQYIYHAVEQYNNSLPTLIMLCGDHGMSDQGSHGGASVSETLVPVVYIKPGQTFVQNKRQDGLVTFPVIEQIDVVPTLSVLLGLPIPQNNLGKLIDDMLDGFTIEEKLLAWHTNAYQVVQVFKQNLPNHEQEPAFLAYERTLESHRNWMFQMKGNLSSVTFNEVGVRISQQYKDAIVLMSSKLSSSLTQYDMYGLLTSIYCLFVILIVLLLQQLQVPLALHWNSTVFILIGFLFGHVTICTSQSGKGSSLCRFDVLSLLQQFGVAVILIWFTSCFISFLANLQTSILYLKIKQFNTLTSCFIIGTILHTISLGSSSFVEEEHQTWYFFTVTIHCVIIIRTLNLYSNHCIKNNKINTNVSEYNSSVEYAKEIKIKEFENIEAEFQFRSDFDKVESLTSKTNVNSFTNDRLLNQKNDLGNDIRMQEHCRFYKSIIIGCVAVLVLCRILRTWNQTGDKWLNIPDIGDWLVRGVNEARLGFIMIAIFMLLSFLTLLKQKREKKQKNISLEFIVTLHKSWILLMTLLVRPHSIPMVAIITIQEYIISRYISRNMQLPITFLTLYYLWMGKASYFYQGNSNSISTVDVSAGYIGLDDYQPVIVAVLLCLSTYAGIVFWLLSLNLSSFSEVCSTLLLCRVLPLSFYTIRME</sequence>
<evidence type="ECO:0000259" key="12">
    <source>
        <dbReference type="Pfam" id="PF19316"/>
    </source>
</evidence>
<evidence type="ECO:0000256" key="2">
    <source>
        <dbReference type="ARBA" id="ARBA00004687"/>
    </source>
</evidence>
<comment type="subcellular location">
    <subcellularLocation>
        <location evidence="1">Endoplasmic reticulum membrane</location>
        <topology evidence="1">Multi-pass membrane protein</topology>
    </subcellularLocation>
</comment>
<protein>
    <recommendedName>
        <fullName evidence="12">GPI ethanolamine phosphate transferase 2 C-terminal domain-containing protein</fullName>
    </recommendedName>
</protein>
<keyword evidence="5" id="KW-0808">Transferase</keyword>
<dbReference type="Proteomes" id="UP001217089">
    <property type="component" value="Unassembled WGS sequence"/>
</dbReference>
<dbReference type="InterPro" id="IPR037674">
    <property type="entry name" value="PIG-G_N"/>
</dbReference>
<feature type="transmembrane region" description="Helical" evidence="11">
    <location>
        <begin position="447"/>
        <end position="466"/>
    </location>
</feature>
<comment type="similarity">
    <text evidence="3">Belongs to the PIGG/PIGN/PIGO family. PIGG subfamily.</text>
</comment>
<dbReference type="PANTHER" id="PTHR23072">
    <property type="entry name" value="PHOSPHATIDYLINOSITOL GLYCAN-RELATED"/>
    <property type="match status" value="1"/>
</dbReference>
<evidence type="ECO:0000256" key="9">
    <source>
        <dbReference type="ARBA" id="ARBA00023136"/>
    </source>
</evidence>